<proteinExistence type="predicted"/>
<organism evidence="2 3">
    <name type="scientific">Paraburkholderia gardini</name>
    <dbReference type="NCBI Taxonomy" id="2823469"/>
    <lineage>
        <taxon>Bacteria</taxon>
        <taxon>Pseudomonadati</taxon>
        <taxon>Pseudomonadota</taxon>
        <taxon>Betaproteobacteria</taxon>
        <taxon>Burkholderiales</taxon>
        <taxon>Burkholderiaceae</taxon>
        <taxon>Paraburkholderia</taxon>
    </lineage>
</organism>
<keyword evidence="1" id="KW-0472">Membrane</keyword>
<accession>A0ABM8U301</accession>
<gene>
    <name evidence="2" type="ORF">R54767_02188</name>
</gene>
<evidence type="ECO:0000313" key="2">
    <source>
        <dbReference type="EMBL" id="CAG4896955.1"/>
    </source>
</evidence>
<comment type="caution">
    <text evidence="2">The sequence shown here is derived from an EMBL/GenBank/DDBJ whole genome shotgun (WGS) entry which is preliminary data.</text>
</comment>
<feature type="transmembrane region" description="Helical" evidence="1">
    <location>
        <begin position="27"/>
        <end position="48"/>
    </location>
</feature>
<keyword evidence="1" id="KW-1133">Transmembrane helix</keyword>
<evidence type="ECO:0000313" key="3">
    <source>
        <dbReference type="Proteomes" id="UP000789752"/>
    </source>
</evidence>
<dbReference type="Proteomes" id="UP000789752">
    <property type="component" value="Unassembled WGS sequence"/>
</dbReference>
<keyword evidence="1" id="KW-0812">Transmembrane</keyword>
<evidence type="ECO:0000256" key="1">
    <source>
        <dbReference type="SAM" id="Phobius"/>
    </source>
</evidence>
<keyword evidence="3" id="KW-1185">Reference proteome</keyword>
<reference evidence="2 3" key="1">
    <citation type="submission" date="2021-04" db="EMBL/GenBank/DDBJ databases">
        <authorList>
            <person name="Vanwijnsberghe S."/>
        </authorList>
    </citation>
    <scope>NUCLEOTIDE SEQUENCE [LARGE SCALE GENOMIC DNA]</scope>
    <source>
        <strain evidence="2 3">LMG 32171</strain>
    </source>
</reference>
<dbReference type="CDD" id="cd12914">
    <property type="entry name" value="PDC1_DGC_like"/>
    <property type="match status" value="1"/>
</dbReference>
<name>A0ABM8U301_9BURK</name>
<sequence length="211" mass="23405">METVTKNNRALPPWAGRLWRARLAPQAIIWGGIFIALVMVSLCATVLYQSRLDAMDRARETSRNLALIAERDIERNFELYALSLQAVVDGMRDPDILALPPRMRRQMLFDRAATAKYLGSMLVLDASGNIVIDSGGDIPRKDNFADRRYFTVQRDSPNVGLYISDPYASRLRGGSGCAAMPSADQKVTTPSSAQMKCRIIMKGSLLLVLVI</sequence>
<protein>
    <submittedName>
        <fullName evidence="2">Uncharacterized protein</fullName>
    </submittedName>
</protein>
<dbReference type="EMBL" id="CAJQYY010000011">
    <property type="protein sequence ID" value="CAG4896955.1"/>
    <property type="molecule type" value="Genomic_DNA"/>
</dbReference>
<dbReference type="Gene3D" id="3.30.450.20">
    <property type="entry name" value="PAS domain"/>
    <property type="match status" value="1"/>
</dbReference>